<dbReference type="OrthoDB" id="581306at2"/>
<dbReference type="AlphaFoldDB" id="B7K1G3"/>
<name>B7K1G3_RIPO1</name>
<dbReference type="RefSeq" id="WP_012596763.1">
    <property type="nucleotide sequence ID" value="NC_011726.1"/>
</dbReference>
<dbReference type="Proteomes" id="UP000008204">
    <property type="component" value="Chromosome"/>
</dbReference>
<proteinExistence type="predicted"/>
<evidence type="ECO:0000313" key="2">
    <source>
        <dbReference type="Proteomes" id="UP000008204"/>
    </source>
</evidence>
<dbReference type="KEGG" id="cyp:PCC8801_3540"/>
<dbReference type="HOGENOM" id="CLU_1037683_0_0_3"/>
<dbReference type="eggNOG" id="ENOG502Z8YJ">
    <property type="taxonomic scope" value="Bacteria"/>
</dbReference>
<reference evidence="2" key="1">
    <citation type="journal article" date="2011" name="MBio">
        <title>Novel metabolic attributes of the genus Cyanothece, comprising a group of unicellular nitrogen-fixing Cyanobacteria.</title>
        <authorList>
            <person name="Bandyopadhyay A."/>
            <person name="Elvitigala T."/>
            <person name="Welsh E."/>
            <person name="Stockel J."/>
            <person name="Liberton M."/>
            <person name="Min H."/>
            <person name="Sherman L.A."/>
            <person name="Pakrasi H.B."/>
        </authorList>
    </citation>
    <scope>NUCLEOTIDE SEQUENCE [LARGE SCALE GENOMIC DNA]</scope>
    <source>
        <strain evidence="2">PCC 8801</strain>
    </source>
</reference>
<protein>
    <submittedName>
        <fullName evidence="1">Uncharacterized protein</fullName>
    </submittedName>
</protein>
<sequence>MKTLNPRLKINHPLNIEQDFALILTASIDIKGMPKAYPTVAEQRQEDYYNSVKYYVNNQPRIQKIIFIENSGWPLDRVQEAIKDNPHNKKVEFISLNCNDFPRQLGKGYGECLLIEKGLEQSNLIQTVTHFAKITGRIYLKNMTQILERTEEYYDCLCDYKDQGWRIRKLWGEKYVGPHCDTRFLVFSRDFYQNYIKPLHQQHQKGCFYIETQFYDQIKSLEGEQKIINRFAIEPDFQGIAGHFGGKNYSSRKERTKFMIRAWTRKLIPTLHL</sequence>
<accession>B7K1G3</accession>
<organism evidence="1 2">
    <name type="scientific">Rippkaea orientalis (strain PCC 8801 / RF-1)</name>
    <name type="common">Cyanothece sp. (strain PCC 8801)</name>
    <dbReference type="NCBI Taxonomy" id="41431"/>
    <lineage>
        <taxon>Bacteria</taxon>
        <taxon>Bacillati</taxon>
        <taxon>Cyanobacteriota</taxon>
        <taxon>Cyanophyceae</taxon>
        <taxon>Oscillatoriophycideae</taxon>
        <taxon>Chroococcales</taxon>
        <taxon>Aphanothecaceae</taxon>
        <taxon>Rippkaea</taxon>
        <taxon>Rippkaea orientalis</taxon>
    </lineage>
</organism>
<evidence type="ECO:0000313" key="1">
    <source>
        <dbReference type="EMBL" id="ACK67505.1"/>
    </source>
</evidence>
<gene>
    <name evidence="1" type="ordered locus">PCC8801_3540</name>
</gene>
<dbReference type="EMBL" id="CP001287">
    <property type="protein sequence ID" value="ACK67505.1"/>
    <property type="molecule type" value="Genomic_DNA"/>
</dbReference>
<keyword evidence="2" id="KW-1185">Reference proteome</keyword>